<evidence type="ECO:0000256" key="1">
    <source>
        <dbReference type="SAM" id="MobiDB-lite"/>
    </source>
</evidence>
<accession>A0A843UHD5</accession>
<proteinExistence type="predicted"/>
<dbReference type="OrthoDB" id="7759664at2759"/>
<organism evidence="2 3">
    <name type="scientific">Colocasia esculenta</name>
    <name type="common">Wild taro</name>
    <name type="synonym">Arum esculentum</name>
    <dbReference type="NCBI Taxonomy" id="4460"/>
    <lineage>
        <taxon>Eukaryota</taxon>
        <taxon>Viridiplantae</taxon>
        <taxon>Streptophyta</taxon>
        <taxon>Embryophyta</taxon>
        <taxon>Tracheophyta</taxon>
        <taxon>Spermatophyta</taxon>
        <taxon>Magnoliopsida</taxon>
        <taxon>Liliopsida</taxon>
        <taxon>Araceae</taxon>
        <taxon>Aroideae</taxon>
        <taxon>Colocasieae</taxon>
        <taxon>Colocasia</taxon>
    </lineage>
</organism>
<reference evidence="2" key="1">
    <citation type="submission" date="2017-07" db="EMBL/GenBank/DDBJ databases">
        <title>Taro Niue Genome Assembly and Annotation.</title>
        <authorList>
            <person name="Atibalentja N."/>
            <person name="Keating K."/>
            <person name="Fields C.J."/>
        </authorList>
    </citation>
    <scope>NUCLEOTIDE SEQUENCE</scope>
    <source>
        <strain evidence="2">Niue_2</strain>
        <tissue evidence="2">Leaf</tissue>
    </source>
</reference>
<dbReference type="EMBL" id="NMUH01000559">
    <property type="protein sequence ID" value="MQL81300.1"/>
    <property type="molecule type" value="Genomic_DNA"/>
</dbReference>
<dbReference type="AlphaFoldDB" id="A0A843UHD5"/>
<comment type="caution">
    <text evidence="2">The sequence shown here is derived from an EMBL/GenBank/DDBJ whole genome shotgun (WGS) entry which is preliminary data.</text>
</comment>
<evidence type="ECO:0000313" key="2">
    <source>
        <dbReference type="EMBL" id="MQL81300.1"/>
    </source>
</evidence>
<sequence>MVDPLVSMAQAFDVHLPGGAWAPTFRRHFLLDEEDQFQGLRSTFFLIVLRIWKIFGAGDGEREEVWKPAIPLKVKVLMWRIAQGRLDQGLTEGYSCPTCRRPLFLSRSGDHTGSRVRGVANEERVTQVNLGLNDQRISAPTAPSTQQQNPSDGVWRETGAESTWAPPRPSPAADDAGTSALEHLAESLTFRAFCSTISQKWQNCCWLEI</sequence>
<protein>
    <submittedName>
        <fullName evidence="2">Uncharacterized protein</fullName>
    </submittedName>
</protein>
<feature type="compositionally biased region" description="Polar residues" evidence="1">
    <location>
        <begin position="137"/>
        <end position="151"/>
    </location>
</feature>
<gene>
    <name evidence="2" type="ORF">Taro_013749</name>
</gene>
<name>A0A843UHD5_COLES</name>
<feature type="region of interest" description="Disordered" evidence="1">
    <location>
        <begin position="137"/>
        <end position="176"/>
    </location>
</feature>
<evidence type="ECO:0000313" key="3">
    <source>
        <dbReference type="Proteomes" id="UP000652761"/>
    </source>
</evidence>
<keyword evidence="3" id="KW-1185">Reference proteome</keyword>
<dbReference type="Proteomes" id="UP000652761">
    <property type="component" value="Unassembled WGS sequence"/>
</dbReference>